<dbReference type="PANTHER" id="PTHR30441:SF8">
    <property type="entry name" value="DUF748 DOMAIN-CONTAINING PROTEIN"/>
    <property type="match status" value="1"/>
</dbReference>
<evidence type="ECO:0000313" key="3">
    <source>
        <dbReference type="EMBL" id="SPB16198.1"/>
    </source>
</evidence>
<keyword evidence="4" id="KW-1185">Reference proteome</keyword>
<dbReference type="InterPro" id="IPR036737">
    <property type="entry name" value="OmpA-like_sf"/>
</dbReference>
<proteinExistence type="predicted"/>
<protein>
    <submittedName>
        <fullName evidence="3">Exported protein</fullName>
    </submittedName>
</protein>
<evidence type="ECO:0000256" key="2">
    <source>
        <dbReference type="SAM" id="Phobius"/>
    </source>
</evidence>
<keyword evidence="2" id="KW-0812">Transmembrane</keyword>
<reference evidence="4" key="1">
    <citation type="submission" date="2018-01" db="EMBL/GenBank/DDBJ databases">
        <authorList>
            <person name="Peeters C."/>
        </authorList>
    </citation>
    <scope>NUCLEOTIDE SEQUENCE [LARGE SCALE GENOMIC DNA]</scope>
</reference>
<dbReference type="EMBL" id="OGTP01000011">
    <property type="protein sequence ID" value="SPB16198.1"/>
    <property type="molecule type" value="Genomic_DNA"/>
</dbReference>
<evidence type="ECO:0000313" key="4">
    <source>
        <dbReference type="Proteomes" id="UP000238169"/>
    </source>
</evidence>
<dbReference type="RefSeq" id="WP_106855796.1">
    <property type="nucleotide sequence ID" value="NZ_OGTP01000011.1"/>
</dbReference>
<dbReference type="OrthoDB" id="9757969at2"/>
<feature type="compositionally biased region" description="Low complexity" evidence="1">
    <location>
        <begin position="806"/>
        <end position="830"/>
    </location>
</feature>
<dbReference type="Proteomes" id="UP000238169">
    <property type="component" value="Unassembled WGS sequence"/>
</dbReference>
<dbReference type="InterPro" id="IPR008023">
    <property type="entry name" value="DUF748"/>
</dbReference>
<gene>
    <name evidence="3" type="ORF">NOV72_03398</name>
</gene>
<dbReference type="Pfam" id="PF05359">
    <property type="entry name" value="DUF748"/>
    <property type="match status" value="2"/>
</dbReference>
<dbReference type="Gene3D" id="3.30.1330.60">
    <property type="entry name" value="OmpA-like domain"/>
    <property type="match status" value="1"/>
</dbReference>
<accession>A0A2U3I7M2</accession>
<dbReference type="AlphaFoldDB" id="A0A2U3I7M2"/>
<dbReference type="InterPro" id="IPR052894">
    <property type="entry name" value="AsmA-related"/>
</dbReference>
<evidence type="ECO:0000256" key="1">
    <source>
        <dbReference type="SAM" id="MobiDB-lite"/>
    </source>
</evidence>
<name>A0A2U3I7M2_9BURK</name>
<organism evidence="3 4">
    <name type="scientific">Caballeronia novacaledonica</name>
    <dbReference type="NCBI Taxonomy" id="1544861"/>
    <lineage>
        <taxon>Bacteria</taxon>
        <taxon>Pseudomonadati</taxon>
        <taxon>Pseudomonadota</taxon>
        <taxon>Betaproteobacteria</taxon>
        <taxon>Burkholderiales</taxon>
        <taxon>Burkholderiaceae</taxon>
        <taxon>Caballeronia</taxon>
    </lineage>
</organism>
<sequence length="1232" mass="129939">MSSITKSSLASAGQTLRGVVHARRTRRIFIGLLIAILVIGALGFFVAPPVIRHIAERQLAAQLDRPVSIRRISLNPYTLDFEADGVHIGESPANLAKTPGASPDFVDVSRLVVRTSWASVFRLAPVVNELKIDSPRINVVRFDGEHFNFSDLIAKFSKPSSPPSDKPARFSVSNIRLENGQITFDDRLLKAKHVIDRFALGIPFVATLPSATDIFVTPLLQARIDGSPLVVKGRTKPFAQSRESEIALTLDGLDVPQMASYAPSSVPVAVKSGKLSTDLNVNFAISGDTPTIRIEGTADLADLAVTDKANAPLVAARALHVKIANAEPLRGIYHLDEVTLANPEVHLARDSAGQLNVQKLAGPAPKASAEETRKEAKEAPPLDLAIRHVAITDGKIALDDQLLKARVQGALTGLAVTLDDFSTLGKTPAKYTLKTAFDKGGALDASGNVSLVAKTADAKLALSALALPPLQPYLANLMAAQVTSGTLGANLPVSVDWSKPDGGVQVGAGDVKLEALTLTPNAGGGAPVKLASAVAKIGKVDLSARNAALDSVQLNGLALDATRHKDGNIDLAALAGPHEAAPEQTATHKIQKAQAAGPAWRYRIGEISLADASANITDESTARPVKLSVAPLAVNVKQFSDDLTKPLAVDGKLTLNGKGALAIGGNVTVTPLKLALHVKGDQVDASAFEPYFGDKLNIEVTSAFLNANGDVAMSGSGKTLAASYKGDVSLSDVRMLDKATSDRFAGWKLLGLTNVKVNYGERGTDVEAARVTFAKFYGRVLLDAQGKLNLKSVVAGEGGPQSVTRGSAKAEGASAPPAASAPTTVPVKTASNSGPPVNMRFGQLVLQDGRVTYTDNFIKPNYTANLVAINGTIGAFGTHSTTPAPVDVAAKLAANGPVSIKGQINPLIDKPALDLTASAHGVELTNLTPYSSKYAGYPITKGKLNVDLHYMLADNKLTANNHLFIDQLTFGDHVDNSTATKLPVRLAVSLLKNSRGEIDVNIPISGSLDNPEFSIGGLVWQAIVNLVQKAVTAPFTLLAHAFGGGSGEDLNYIEFDAGSATLNDAAQKKLDTIAKALVDKPSVRMDVTGRVDPKTDEPALRAAWLDGQVKRAKVRDMSDNGANVDWNAIKISDADYDKYLTKVYKSADFKKPTNFIGMTKSVPDGDMKTALTKNAPVDEGSLRDLAQRRAQAVQEYFDGKIDSSRIFVVAPKMSADDIKDKGAGSRVELGLK</sequence>
<dbReference type="PANTHER" id="PTHR30441">
    <property type="entry name" value="DUF748 DOMAIN-CONTAINING PROTEIN"/>
    <property type="match status" value="1"/>
</dbReference>
<dbReference type="GO" id="GO:0090313">
    <property type="term" value="P:regulation of protein targeting to membrane"/>
    <property type="evidence" value="ECO:0007669"/>
    <property type="project" value="TreeGrafter"/>
</dbReference>
<feature type="transmembrane region" description="Helical" evidence="2">
    <location>
        <begin position="28"/>
        <end position="47"/>
    </location>
</feature>
<dbReference type="GO" id="GO:0005886">
    <property type="term" value="C:plasma membrane"/>
    <property type="evidence" value="ECO:0007669"/>
    <property type="project" value="TreeGrafter"/>
</dbReference>
<keyword evidence="2" id="KW-0472">Membrane</keyword>
<keyword evidence="2" id="KW-1133">Transmembrane helix</keyword>
<feature type="region of interest" description="Disordered" evidence="1">
    <location>
        <begin position="796"/>
        <end position="833"/>
    </location>
</feature>